<comment type="caution">
    <text evidence="3">The sequence shown here is derived from an EMBL/GenBank/DDBJ whole genome shotgun (WGS) entry which is preliminary data.</text>
</comment>
<organism evidence="3 4">
    <name type="scientific">Catenulispora pinistramenti</name>
    <dbReference type="NCBI Taxonomy" id="2705254"/>
    <lineage>
        <taxon>Bacteria</taxon>
        <taxon>Bacillati</taxon>
        <taxon>Actinomycetota</taxon>
        <taxon>Actinomycetes</taxon>
        <taxon>Catenulisporales</taxon>
        <taxon>Catenulisporaceae</taxon>
        <taxon>Catenulispora</taxon>
    </lineage>
</organism>
<keyword evidence="2" id="KW-1133">Transmembrane helix</keyword>
<proteinExistence type="predicted"/>
<evidence type="ECO:0000313" key="4">
    <source>
        <dbReference type="Proteomes" id="UP000730482"/>
    </source>
</evidence>
<dbReference type="Proteomes" id="UP000730482">
    <property type="component" value="Unassembled WGS sequence"/>
</dbReference>
<evidence type="ECO:0000256" key="2">
    <source>
        <dbReference type="SAM" id="Phobius"/>
    </source>
</evidence>
<evidence type="ECO:0000256" key="1">
    <source>
        <dbReference type="SAM" id="MobiDB-lite"/>
    </source>
</evidence>
<protein>
    <submittedName>
        <fullName evidence="3">Uncharacterized protein</fullName>
    </submittedName>
</protein>
<accession>A0ABS5KHV7</accession>
<dbReference type="RefSeq" id="WP_212007614.1">
    <property type="nucleotide sequence ID" value="NZ_JAAFYZ010000008.1"/>
</dbReference>
<gene>
    <name evidence="3" type="ORF">KGQ19_03660</name>
</gene>
<keyword evidence="2" id="KW-0812">Transmembrane</keyword>
<feature type="transmembrane region" description="Helical" evidence="2">
    <location>
        <begin position="52"/>
        <end position="73"/>
    </location>
</feature>
<name>A0ABS5KHV7_9ACTN</name>
<feature type="compositionally biased region" description="Low complexity" evidence="1">
    <location>
        <begin position="83"/>
        <end position="111"/>
    </location>
</feature>
<keyword evidence="2" id="KW-0472">Membrane</keyword>
<feature type="region of interest" description="Disordered" evidence="1">
    <location>
        <begin position="76"/>
        <end position="111"/>
    </location>
</feature>
<keyword evidence="4" id="KW-1185">Reference proteome</keyword>
<sequence>MSTDHFEDIDHDQPDGIAAAFRETAFSFEAPASAVLHAGALAHARRHRRRSAAAGTLAAVAAVGVAGAVVTMIPSRTGASTPSSVGPGAAGVTSSSSTPSPSPDHSTSPAAVAPTHVTAAQGKALANSVLDIAVGALPPGSHPVKTGFGAGGTKIPDGKNLPVNGAPANILGTVHGTWSLGTQDGPGAGVVVSIRTDTPTCQKMKLSPNDVCTVAPFAKGGEFITYKSRKDPTTQTGPYFLSYVWVRPDGAVIEVDMVEPSPSQFTLTSDQASTLLAAPGWDQAVTELKALVANAVTVP</sequence>
<reference evidence="3 4" key="1">
    <citation type="submission" date="2020-02" db="EMBL/GenBank/DDBJ databases">
        <title>Acidophilic actinobacteria isolated from forest soil.</title>
        <authorList>
            <person name="Golinska P."/>
        </authorList>
    </citation>
    <scope>NUCLEOTIDE SEQUENCE [LARGE SCALE GENOMIC DNA]</scope>
    <source>
        <strain evidence="3 4">NL8</strain>
    </source>
</reference>
<dbReference type="EMBL" id="JAAFYZ010000008">
    <property type="protein sequence ID" value="MBS2545957.1"/>
    <property type="molecule type" value="Genomic_DNA"/>
</dbReference>
<evidence type="ECO:0000313" key="3">
    <source>
        <dbReference type="EMBL" id="MBS2545957.1"/>
    </source>
</evidence>